<evidence type="ECO:0000256" key="4">
    <source>
        <dbReference type="ARBA" id="ARBA00022764"/>
    </source>
</evidence>
<evidence type="ECO:0000256" key="5">
    <source>
        <dbReference type="HAMAP-Rule" id="MF_00671"/>
    </source>
</evidence>
<dbReference type="RefSeq" id="WP_182583911.1">
    <property type="nucleotide sequence ID" value="NZ_JABVCQ010000016.1"/>
</dbReference>
<evidence type="ECO:0000256" key="2">
    <source>
        <dbReference type="ARBA" id="ARBA00009820"/>
    </source>
</evidence>
<dbReference type="Gene3D" id="2.120.10.30">
    <property type="entry name" value="TolB, C-terminal domain"/>
    <property type="match status" value="1"/>
</dbReference>
<organism evidence="7 8">
    <name type="scientific">Thiospirillum jenense</name>
    <dbReference type="NCBI Taxonomy" id="1653858"/>
    <lineage>
        <taxon>Bacteria</taxon>
        <taxon>Pseudomonadati</taxon>
        <taxon>Pseudomonadota</taxon>
        <taxon>Gammaproteobacteria</taxon>
        <taxon>Chromatiales</taxon>
        <taxon>Chromatiaceae</taxon>
        <taxon>Thiospirillum</taxon>
    </lineage>
</organism>
<dbReference type="InterPro" id="IPR011659">
    <property type="entry name" value="WD40"/>
</dbReference>
<dbReference type="Gene3D" id="3.40.50.10070">
    <property type="entry name" value="TolB, N-terminal domain"/>
    <property type="match status" value="1"/>
</dbReference>
<evidence type="ECO:0000313" key="8">
    <source>
        <dbReference type="Proteomes" id="UP000548632"/>
    </source>
</evidence>
<proteinExistence type="inferred from homology"/>
<evidence type="ECO:0000259" key="6">
    <source>
        <dbReference type="Pfam" id="PF04052"/>
    </source>
</evidence>
<evidence type="ECO:0000256" key="1">
    <source>
        <dbReference type="ARBA" id="ARBA00004418"/>
    </source>
</evidence>
<evidence type="ECO:0000313" key="7">
    <source>
        <dbReference type="EMBL" id="MBB1126285.1"/>
    </source>
</evidence>
<dbReference type="Pfam" id="PF04052">
    <property type="entry name" value="TolB_N"/>
    <property type="match status" value="1"/>
</dbReference>
<dbReference type="HAMAP" id="MF_00671">
    <property type="entry name" value="TolB"/>
    <property type="match status" value="1"/>
</dbReference>
<dbReference type="Pfam" id="PF07676">
    <property type="entry name" value="PD40"/>
    <property type="match status" value="4"/>
</dbReference>
<dbReference type="Proteomes" id="UP000548632">
    <property type="component" value="Unassembled WGS sequence"/>
</dbReference>
<protein>
    <recommendedName>
        <fullName evidence="5">Tol-Pal system protein TolB</fullName>
    </recommendedName>
</protein>
<accession>A0A839HB79</accession>
<dbReference type="InterPro" id="IPR014167">
    <property type="entry name" value="Tol-Pal_TolB"/>
</dbReference>
<dbReference type="AlphaFoldDB" id="A0A839HB79"/>
<keyword evidence="3 5" id="KW-0732">Signal</keyword>
<dbReference type="PANTHER" id="PTHR36842:SF1">
    <property type="entry name" value="PROTEIN TOLB"/>
    <property type="match status" value="1"/>
</dbReference>
<keyword evidence="5" id="KW-0131">Cell cycle</keyword>
<reference evidence="7 8" key="1">
    <citation type="journal article" date="2020" name="Arch. Microbiol.">
        <title>The genome sequence of the giant phototrophic gammaproteobacterium Thiospirillum jenense gives insight into its physiological properties and phylogenetic relationships.</title>
        <authorList>
            <person name="Imhoff J.F."/>
            <person name="Meyer T.E."/>
            <person name="Kyndt J.A."/>
        </authorList>
    </citation>
    <scope>NUCLEOTIDE SEQUENCE [LARGE SCALE GENOMIC DNA]</scope>
    <source>
        <strain evidence="7 8">DSM 216</strain>
    </source>
</reference>
<feature type="domain" description="TolB N-terminal" evidence="6">
    <location>
        <begin position="24"/>
        <end position="124"/>
    </location>
</feature>
<dbReference type="SUPFAM" id="SSF52964">
    <property type="entry name" value="TolB, N-terminal domain"/>
    <property type="match status" value="1"/>
</dbReference>
<dbReference type="EMBL" id="JABVCQ010000016">
    <property type="protein sequence ID" value="MBB1126285.1"/>
    <property type="molecule type" value="Genomic_DNA"/>
</dbReference>
<dbReference type="GO" id="GO:0042597">
    <property type="term" value="C:periplasmic space"/>
    <property type="evidence" value="ECO:0007669"/>
    <property type="project" value="UniProtKB-SubCell"/>
</dbReference>
<dbReference type="InterPro" id="IPR007195">
    <property type="entry name" value="TolB_N"/>
</dbReference>
<evidence type="ECO:0000256" key="3">
    <source>
        <dbReference type="ARBA" id="ARBA00022729"/>
    </source>
</evidence>
<comment type="function">
    <text evidence="5">Part of the Tol-Pal system, which plays a role in outer membrane invagination during cell division and is important for maintaining outer membrane integrity.</text>
</comment>
<dbReference type="NCBIfam" id="TIGR02800">
    <property type="entry name" value="propeller_TolB"/>
    <property type="match status" value="1"/>
</dbReference>
<dbReference type="InterPro" id="IPR011042">
    <property type="entry name" value="6-blade_b-propeller_TolB-like"/>
</dbReference>
<gene>
    <name evidence="5 7" type="primary">tolB</name>
    <name evidence="7" type="ORF">HUK38_08575</name>
</gene>
<dbReference type="GO" id="GO:0017038">
    <property type="term" value="P:protein import"/>
    <property type="evidence" value="ECO:0007669"/>
    <property type="project" value="InterPro"/>
</dbReference>
<keyword evidence="5" id="KW-0132">Cell division</keyword>
<name>A0A839HB79_9GAMM</name>
<comment type="caution">
    <text evidence="7">The sequence shown here is derived from an EMBL/GenBank/DDBJ whole genome shotgun (WGS) entry which is preliminary data.</text>
</comment>
<comment type="subunit">
    <text evidence="5">The Tol-Pal system is composed of five core proteins: the inner membrane proteins TolA, TolQ and TolR, the periplasmic protein TolB and the outer membrane protein Pal. They form a network linking the inner and outer membranes and the peptidoglycan layer.</text>
</comment>
<comment type="similarity">
    <text evidence="2 5">Belongs to the TolB family.</text>
</comment>
<comment type="subcellular location">
    <subcellularLocation>
        <location evidence="1 5">Periplasm</location>
    </subcellularLocation>
</comment>
<dbReference type="GO" id="GO:0051301">
    <property type="term" value="P:cell division"/>
    <property type="evidence" value="ECO:0007669"/>
    <property type="project" value="UniProtKB-UniRule"/>
</dbReference>
<keyword evidence="8" id="KW-1185">Reference proteome</keyword>
<sequence length="427" mass="45326">MTRLIIPLLMVLLNGWGVTAEAKLTIDITGGVEGAQPIAVVPFGNTGTVDMAAIIAADLARTGRFQPLARSDMVKTPHTEQEIDFPGWQLLSTTSLVVGRILPGAAGSYQVEFGLFDVFSGKKLLSRTQPSSARGLRLTAHRIADEIYHALTGERGVFAGRIAYITSRGRGAKERVMLRVAEADGHNPQTIVDSADPLMSPAWSPDGRRLAYVSFEGRQASIYVQDLASGRRQRVASHQGINGSPAFSPDGSRLAVTLSKDGNPEIYVISVDGGQMTRITNHPAIDTEPAWSPDGRTLVFTSDRGGQPQIYRTSASGGAAQRVTFEGDYNAAANFSPDGRTLVLVTRVGKQFRIATVSAANGGGRRFLSGGPLDESPSFAPNGSMVVYGSQNGGRGVLVVTPIAGGASQRLTQDGEAREPSWSPVPR</sequence>
<dbReference type="SUPFAM" id="SSF69304">
    <property type="entry name" value="Tricorn protease N-terminal domain"/>
    <property type="match status" value="1"/>
</dbReference>
<keyword evidence="4 5" id="KW-0574">Periplasm</keyword>
<dbReference type="PANTHER" id="PTHR36842">
    <property type="entry name" value="PROTEIN TOLB HOMOLOG"/>
    <property type="match status" value="1"/>
</dbReference>